<dbReference type="EMBL" id="CP045893">
    <property type="protein sequence ID" value="QQP53466.1"/>
    <property type="molecule type" value="Genomic_DNA"/>
</dbReference>
<dbReference type="Proteomes" id="UP000595437">
    <property type="component" value="Chromosome 4"/>
</dbReference>
<dbReference type="AlphaFoldDB" id="A0A7T8QSF2"/>
<dbReference type="OrthoDB" id="8063979at2759"/>
<proteinExistence type="predicted"/>
<gene>
    <name evidence="1" type="ORF">FKW44_005967</name>
</gene>
<reference evidence="2" key="1">
    <citation type="submission" date="2021-01" db="EMBL/GenBank/DDBJ databases">
        <title>Caligus Genome Assembly.</title>
        <authorList>
            <person name="Gallardo-Escarate C."/>
        </authorList>
    </citation>
    <scope>NUCLEOTIDE SEQUENCE [LARGE SCALE GENOMIC DNA]</scope>
</reference>
<sequence>AWRHFCSKAANAKDIAKLIKIQKPIEDSIGLLKKDDGYTQSPAQSLLVLMETHFPDSIINTTYDRPLQERSFNINYVNKNKVKESFNSFEPFKSSGPDGLKPVVLQQLGKNLISYITNLYE</sequence>
<keyword evidence="2" id="KW-1185">Reference proteome</keyword>
<feature type="non-terminal residue" evidence="1">
    <location>
        <position position="1"/>
    </location>
</feature>
<name>A0A7T8QSF2_CALRO</name>
<feature type="non-terminal residue" evidence="1">
    <location>
        <position position="121"/>
    </location>
</feature>
<evidence type="ECO:0000313" key="2">
    <source>
        <dbReference type="Proteomes" id="UP000595437"/>
    </source>
</evidence>
<accession>A0A7T8QSF2</accession>
<organism evidence="1 2">
    <name type="scientific">Caligus rogercresseyi</name>
    <name type="common">Sea louse</name>
    <dbReference type="NCBI Taxonomy" id="217165"/>
    <lineage>
        <taxon>Eukaryota</taxon>
        <taxon>Metazoa</taxon>
        <taxon>Ecdysozoa</taxon>
        <taxon>Arthropoda</taxon>
        <taxon>Crustacea</taxon>
        <taxon>Multicrustacea</taxon>
        <taxon>Hexanauplia</taxon>
        <taxon>Copepoda</taxon>
        <taxon>Siphonostomatoida</taxon>
        <taxon>Caligidae</taxon>
        <taxon>Caligus</taxon>
    </lineage>
</organism>
<evidence type="ECO:0000313" key="1">
    <source>
        <dbReference type="EMBL" id="QQP53466.1"/>
    </source>
</evidence>
<protein>
    <submittedName>
        <fullName evidence="1">Uncharacterized protein</fullName>
    </submittedName>
</protein>